<dbReference type="Pfam" id="PF02720">
    <property type="entry name" value="DUF222"/>
    <property type="match status" value="1"/>
</dbReference>
<dbReference type="Proteomes" id="UP000011666">
    <property type="component" value="Unassembled WGS sequence"/>
</dbReference>
<gene>
    <name evidence="2" type="ORF">GS4_55_00010</name>
</gene>
<dbReference type="InterPro" id="IPR003870">
    <property type="entry name" value="DUF222"/>
</dbReference>
<protein>
    <recommendedName>
        <fullName evidence="1">DUF222 domain-containing protein</fullName>
    </recommendedName>
</protein>
<proteinExistence type="predicted"/>
<evidence type="ECO:0000259" key="1">
    <source>
        <dbReference type="Pfam" id="PF02720"/>
    </source>
</evidence>
<dbReference type="EMBL" id="BANX01000055">
    <property type="protein sequence ID" value="GAC71104.1"/>
    <property type="molecule type" value="Genomic_DNA"/>
</dbReference>
<dbReference type="eggNOG" id="COG1403">
    <property type="taxonomic scope" value="Bacteria"/>
</dbReference>
<evidence type="ECO:0000313" key="2">
    <source>
        <dbReference type="EMBL" id="GAC71104.1"/>
    </source>
</evidence>
<dbReference type="RefSeq" id="WP_007625832.1">
    <property type="nucleotide sequence ID" value="NZ_BANX01000055.1"/>
</dbReference>
<dbReference type="AlphaFoldDB" id="M0QRJ1"/>
<comment type="caution">
    <text evidence="2">The sequence shown here is derived from an EMBL/GenBank/DDBJ whole genome shotgun (WGS) entry which is preliminary data.</text>
</comment>
<feature type="non-terminal residue" evidence="2">
    <location>
        <position position="238"/>
    </location>
</feature>
<sequence length="238" mass="26126">MFCYSDPDADQLTLTACPESELADAGRTAQRLERRAAARKILLAHRVGAAMFNHMLTPDPDHPIHPGIGNAAEKAAVGEISLQFGVSKTMAGRWAEVGQLLLALPTIRRHFLDGDYSFSRVSIIAHTLTQITDDTHRSHAEHTAADLAQRPITDPMLREHLEALVIDLDPDHAAQTRDEFADRNHDVVITADAHGHASIDACVPAEHGLHLRKKITALITARICRHDPRTPGQRRVAA</sequence>
<reference evidence="2 3" key="1">
    <citation type="submission" date="2013-01" db="EMBL/GenBank/DDBJ databases">
        <title>Whole genome shotgun sequence of Gordonia soli NBRC 108243.</title>
        <authorList>
            <person name="Isaki-Nakamura S."/>
            <person name="Hosoyama A."/>
            <person name="Tsuchikane K."/>
            <person name="Ando Y."/>
            <person name="Baba S."/>
            <person name="Ohji S."/>
            <person name="Hamada M."/>
            <person name="Tamura T."/>
            <person name="Yamazoe A."/>
            <person name="Yamazaki S."/>
            <person name="Fujita N."/>
        </authorList>
    </citation>
    <scope>NUCLEOTIDE SEQUENCE [LARGE SCALE GENOMIC DNA]</scope>
    <source>
        <strain evidence="2 3">NBRC 108243</strain>
    </source>
</reference>
<feature type="domain" description="DUF222" evidence="1">
    <location>
        <begin position="72"/>
        <end position="237"/>
    </location>
</feature>
<evidence type="ECO:0000313" key="3">
    <source>
        <dbReference type="Proteomes" id="UP000011666"/>
    </source>
</evidence>
<accession>M0QRJ1</accession>
<organism evidence="2 3">
    <name type="scientific">Gordonia soli NBRC 108243</name>
    <dbReference type="NCBI Taxonomy" id="1223545"/>
    <lineage>
        <taxon>Bacteria</taxon>
        <taxon>Bacillati</taxon>
        <taxon>Actinomycetota</taxon>
        <taxon>Actinomycetes</taxon>
        <taxon>Mycobacteriales</taxon>
        <taxon>Gordoniaceae</taxon>
        <taxon>Gordonia</taxon>
    </lineage>
</organism>
<keyword evidence="3" id="KW-1185">Reference proteome</keyword>
<name>M0QRJ1_9ACTN</name>